<protein>
    <recommendedName>
        <fullName evidence="4">Erythronate-4-phosphate dehydrogenase family protein</fullName>
    </recommendedName>
</protein>
<gene>
    <name evidence="2" type="ORF">AXF42_Ash010397</name>
</gene>
<keyword evidence="1" id="KW-0472">Membrane</keyword>
<dbReference type="AlphaFoldDB" id="A0A2I0BDX9"/>
<feature type="transmembrane region" description="Helical" evidence="1">
    <location>
        <begin position="276"/>
        <end position="299"/>
    </location>
</feature>
<evidence type="ECO:0008006" key="4">
    <source>
        <dbReference type="Google" id="ProtNLM"/>
    </source>
</evidence>
<dbReference type="EMBL" id="KZ451888">
    <property type="protein sequence ID" value="PKA65988.1"/>
    <property type="molecule type" value="Genomic_DNA"/>
</dbReference>
<accession>A0A2I0BDX9</accession>
<dbReference type="Proteomes" id="UP000236161">
    <property type="component" value="Unassembled WGS sequence"/>
</dbReference>
<reference evidence="2 3" key="1">
    <citation type="journal article" date="2017" name="Nature">
        <title>The Apostasia genome and the evolution of orchids.</title>
        <authorList>
            <person name="Zhang G.Q."/>
            <person name="Liu K.W."/>
            <person name="Li Z."/>
            <person name="Lohaus R."/>
            <person name="Hsiao Y.Y."/>
            <person name="Niu S.C."/>
            <person name="Wang J.Y."/>
            <person name="Lin Y.C."/>
            <person name="Xu Q."/>
            <person name="Chen L.J."/>
            <person name="Yoshida K."/>
            <person name="Fujiwara S."/>
            <person name="Wang Z.W."/>
            <person name="Zhang Y.Q."/>
            <person name="Mitsuda N."/>
            <person name="Wang M."/>
            <person name="Liu G.H."/>
            <person name="Pecoraro L."/>
            <person name="Huang H.X."/>
            <person name="Xiao X.J."/>
            <person name="Lin M."/>
            <person name="Wu X.Y."/>
            <person name="Wu W.L."/>
            <person name="Chen Y.Y."/>
            <person name="Chang S.B."/>
            <person name="Sakamoto S."/>
            <person name="Ohme-Takagi M."/>
            <person name="Yagi M."/>
            <person name="Zeng S.J."/>
            <person name="Shen C.Y."/>
            <person name="Yeh C.M."/>
            <person name="Luo Y.B."/>
            <person name="Tsai W.C."/>
            <person name="Van de Peer Y."/>
            <person name="Liu Z.J."/>
        </authorList>
    </citation>
    <scope>NUCLEOTIDE SEQUENCE [LARGE SCALE GENOMIC DNA]</scope>
    <source>
        <strain evidence="3">cv. Shenzhen</strain>
        <tissue evidence="2">Stem</tissue>
    </source>
</reference>
<keyword evidence="3" id="KW-1185">Reference proteome</keyword>
<dbReference type="STRING" id="1088818.A0A2I0BDX9"/>
<dbReference type="OrthoDB" id="2016101at2759"/>
<evidence type="ECO:0000313" key="3">
    <source>
        <dbReference type="Proteomes" id="UP000236161"/>
    </source>
</evidence>
<dbReference type="PANTHER" id="PTHR42938">
    <property type="entry name" value="FORMATE DEHYDROGENASE 1"/>
    <property type="match status" value="1"/>
</dbReference>
<name>A0A2I0BDX9_9ASPA</name>
<dbReference type="PANTHER" id="PTHR42938:SF11">
    <property type="entry name" value="ERYTHRONATE-4-PHOSPHATE DEHYDROGENASE FAMILY PROTEIN"/>
    <property type="match status" value="1"/>
</dbReference>
<proteinExistence type="predicted"/>
<dbReference type="GO" id="GO:0004617">
    <property type="term" value="F:phosphoglycerate dehydrogenase activity"/>
    <property type="evidence" value="ECO:0007669"/>
    <property type="project" value="TreeGrafter"/>
</dbReference>
<evidence type="ECO:0000256" key="1">
    <source>
        <dbReference type="SAM" id="Phobius"/>
    </source>
</evidence>
<evidence type="ECO:0000313" key="2">
    <source>
        <dbReference type="EMBL" id="PKA65988.1"/>
    </source>
</evidence>
<keyword evidence="1" id="KW-0812">Transmembrane</keyword>
<organism evidence="2 3">
    <name type="scientific">Apostasia shenzhenica</name>
    <dbReference type="NCBI Taxonomy" id="1088818"/>
    <lineage>
        <taxon>Eukaryota</taxon>
        <taxon>Viridiplantae</taxon>
        <taxon>Streptophyta</taxon>
        <taxon>Embryophyta</taxon>
        <taxon>Tracheophyta</taxon>
        <taxon>Spermatophyta</taxon>
        <taxon>Magnoliopsida</taxon>
        <taxon>Liliopsida</taxon>
        <taxon>Asparagales</taxon>
        <taxon>Orchidaceae</taxon>
        <taxon>Apostasioideae</taxon>
        <taxon>Apostasia</taxon>
    </lineage>
</organism>
<keyword evidence="1" id="KW-1133">Transmembrane helix</keyword>
<sequence length="310" mass="34855">MEQSYDPGFKDNLPDCGRKIIMHPLYHPKLPPWLDIKVFYVRVSSCDVHESTSDCLTVNHIPLHPDTVIEVNGRRSNIYSDCISSYLRRDRVDMNSEEATFVSTDSIRVTGSVRFEVFDENDLMLVGVLEFFKGNGYVGESKGHEMRWSINCHPVESTGVRFLKGKQCTNMEIRSPTLEVYVAGCFSGNPIILTKTVKLGLQKKNQKKLVLNSIPENDSMELMKDFSSEDALQLSDYQDSQIKNDLEMDYDSINLRTECLEGEDGELSWFNAGVRVGVGISIGICLGVGIGVGLLVCSYQATARNFKRLI</sequence>
<dbReference type="CDD" id="cd00313">
    <property type="entry name" value="ATP-synt_Fo_Vo_Ao_c"/>
    <property type="match status" value="1"/>
</dbReference>